<evidence type="ECO:0000256" key="7">
    <source>
        <dbReference type="ARBA" id="ARBA00023136"/>
    </source>
</evidence>
<keyword evidence="6" id="KW-0560">Oxidoreductase</keyword>
<protein>
    <recommendedName>
        <fullName evidence="12">Vitamin K epoxide reductase domain-containing protein</fullName>
    </recommendedName>
</protein>
<keyword evidence="9" id="KW-0676">Redox-active center</keyword>
<evidence type="ECO:0000259" key="12">
    <source>
        <dbReference type="SMART" id="SM00756"/>
    </source>
</evidence>
<dbReference type="GO" id="GO:0016020">
    <property type="term" value="C:membrane"/>
    <property type="evidence" value="ECO:0007669"/>
    <property type="project" value="UniProtKB-SubCell"/>
</dbReference>
<evidence type="ECO:0000256" key="9">
    <source>
        <dbReference type="ARBA" id="ARBA00023284"/>
    </source>
</evidence>
<feature type="transmembrane region" description="Helical" evidence="11">
    <location>
        <begin position="117"/>
        <end position="138"/>
    </location>
</feature>
<feature type="region of interest" description="Disordered" evidence="10">
    <location>
        <begin position="1"/>
        <end position="25"/>
    </location>
</feature>
<dbReference type="PANTHER" id="PTHR34573">
    <property type="entry name" value="VKC DOMAIN-CONTAINING PROTEIN"/>
    <property type="match status" value="1"/>
</dbReference>
<feature type="transmembrane region" description="Helical" evidence="11">
    <location>
        <begin position="144"/>
        <end position="166"/>
    </location>
</feature>
<accession>A0AAE0FT71</accession>
<dbReference type="SUPFAM" id="SSF52833">
    <property type="entry name" value="Thioredoxin-like"/>
    <property type="match status" value="1"/>
</dbReference>
<evidence type="ECO:0000313" key="14">
    <source>
        <dbReference type="Proteomes" id="UP001190700"/>
    </source>
</evidence>
<dbReference type="Gene3D" id="3.40.30.10">
    <property type="entry name" value="Glutaredoxin"/>
    <property type="match status" value="1"/>
</dbReference>
<evidence type="ECO:0000256" key="8">
    <source>
        <dbReference type="ARBA" id="ARBA00023157"/>
    </source>
</evidence>
<evidence type="ECO:0000256" key="6">
    <source>
        <dbReference type="ARBA" id="ARBA00023002"/>
    </source>
</evidence>
<keyword evidence="4" id="KW-0874">Quinone</keyword>
<feature type="domain" description="Vitamin K epoxide reductase" evidence="12">
    <location>
        <begin position="4"/>
        <end position="138"/>
    </location>
</feature>
<organism evidence="13 14">
    <name type="scientific">Cymbomonas tetramitiformis</name>
    <dbReference type="NCBI Taxonomy" id="36881"/>
    <lineage>
        <taxon>Eukaryota</taxon>
        <taxon>Viridiplantae</taxon>
        <taxon>Chlorophyta</taxon>
        <taxon>Pyramimonadophyceae</taxon>
        <taxon>Pyramimonadales</taxon>
        <taxon>Pyramimonadaceae</taxon>
        <taxon>Cymbomonas</taxon>
    </lineage>
</organism>
<evidence type="ECO:0000313" key="13">
    <source>
        <dbReference type="EMBL" id="KAK3265348.1"/>
    </source>
</evidence>
<name>A0AAE0FT71_9CHLO</name>
<dbReference type="InterPro" id="IPR012932">
    <property type="entry name" value="VKOR"/>
</dbReference>
<dbReference type="GO" id="GO:0016491">
    <property type="term" value="F:oxidoreductase activity"/>
    <property type="evidence" value="ECO:0007669"/>
    <property type="project" value="UniProtKB-KW"/>
</dbReference>
<gene>
    <name evidence="13" type="ORF">CYMTET_25959</name>
</gene>
<dbReference type="AlphaFoldDB" id="A0AAE0FT71"/>
<keyword evidence="7 11" id="KW-0472">Membrane</keyword>
<comment type="similarity">
    <text evidence="2">Belongs to the VKOR family.</text>
</comment>
<dbReference type="InterPro" id="IPR044698">
    <property type="entry name" value="VKOR/LTO1"/>
</dbReference>
<dbReference type="EMBL" id="LGRX02013985">
    <property type="protein sequence ID" value="KAK3265348.1"/>
    <property type="molecule type" value="Genomic_DNA"/>
</dbReference>
<comment type="caution">
    <text evidence="13">The sequence shown here is derived from an EMBL/GenBank/DDBJ whole genome shotgun (WGS) entry which is preliminary data.</text>
</comment>
<comment type="subcellular location">
    <subcellularLocation>
        <location evidence="1">Membrane</location>
        <topology evidence="1">Multi-pass membrane protein</topology>
    </subcellularLocation>
</comment>
<keyword evidence="14" id="KW-1185">Reference proteome</keyword>
<keyword evidence="8" id="KW-1015">Disulfide bond</keyword>
<sequence length="290" mass="30877">MMIDKPLKAPELVTGSVDENDQDMPEKNVIETGPSGAGCESVLNSSYGELFGIPLTVFGFLAYVTVCTVSVQGSLKAAESESEDTSRMTLLGGAAILAATSAYLIFTLYTKLGGQPCPYCFTSAGLSTLILLCSVRGAKLPEMLAGGGMALIVSTSLAVGFGDVLLPGQEPPPKPVQQAIDLPYRPAMIDTVSEERYIALAKHLKATGAKMYGAFWCSHCNDQKRDFGAEAYKDLPYVECFPEGYRSGVTMAEVCKEAELTGFPTWKIGGETLEGEQSFEVLARASGFSQ</sequence>
<dbReference type="InterPro" id="IPR038354">
    <property type="entry name" value="VKOR_sf"/>
</dbReference>
<feature type="transmembrane region" description="Helical" evidence="11">
    <location>
        <begin position="91"/>
        <end position="110"/>
    </location>
</feature>
<evidence type="ECO:0000256" key="10">
    <source>
        <dbReference type="SAM" id="MobiDB-lite"/>
    </source>
</evidence>
<evidence type="ECO:0000256" key="2">
    <source>
        <dbReference type="ARBA" id="ARBA00006214"/>
    </source>
</evidence>
<evidence type="ECO:0000256" key="4">
    <source>
        <dbReference type="ARBA" id="ARBA00022719"/>
    </source>
</evidence>
<evidence type="ECO:0000256" key="1">
    <source>
        <dbReference type="ARBA" id="ARBA00004141"/>
    </source>
</evidence>
<dbReference type="Pfam" id="PF07884">
    <property type="entry name" value="VKOR"/>
    <property type="match status" value="1"/>
</dbReference>
<keyword evidence="5 11" id="KW-1133">Transmembrane helix</keyword>
<keyword evidence="3 11" id="KW-0812">Transmembrane</keyword>
<dbReference type="InterPro" id="IPR036249">
    <property type="entry name" value="Thioredoxin-like_sf"/>
</dbReference>
<dbReference type="GO" id="GO:0048038">
    <property type="term" value="F:quinone binding"/>
    <property type="evidence" value="ECO:0007669"/>
    <property type="project" value="UniProtKB-KW"/>
</dbReference>
<dbReference type="CDD" id="cd12916">
    <property type="entry name" value="VKOR_1"/>
    <property type="match status" value="1"/>
</dbReference>
<feature type="transmembrane region" description="Helical" evidence="11">
    <location>
        <begin position="50"/>
        <end position="71"/>
    </location>
</feature>
<dbReference type="PANTHER" id="PTHR34573:SF1">
    <property type="entry name" value="VITAMIN K EPOXIDE REDUCTASE DOMAIN-CONTAINING PROTEIN"/>
    <property type="match status" value="1"/>
</dbReference>
<dbReference type="Proteomes" id="UP001190700">
    <property type="component" value="Unassembled WGS sequence"/>
</dbReference>
<proteinExistence type="inferred from homology"/>
<evidence type="ECO:0000256" key="5">
    <source>
        <dbReference type="ARBA" id="ARBA00022989"/>
    </source>
</evidence>
<reference evidence="13 14" key="1">
    <citation type="journal article" date="2015" name="Genome Biol. Evol.">
        <title>Comparative Genomics of a Bacterivorous Green Alga Reveals Evolutionary Causalities and Consequences of Phago-Mixotrophic Mode of Nutrition.</title>
        <authorList>
            <person name="Burns J.A."/>
            <person name="Paasch A."/>
            <person name="Narechania A."/>
            <person name="Kim E."/>
        </authorList>
    </citation>
    <scope>NUCLEOTIDE SEQUENCE [LARGE SCALE GENOMIC DNA]</scope>
    <source>
        <strain evidence="13 14">PLY_AMNH</strain>
    </source>
</reference>
<dbReference type="SMART" id="SM00756">
    <property type="entry name" value="VKc"/>
    <property type="match status" value="1"/>
</dbReference>
<evidence type="ECO:0000256" key="11">
    <source>
        <dbReference type="SAM" id="Phobius"/>
    </source>
</evidence>
<evidence type="ECO:0000256" key="3">
    <source>
        <dbReference type="ARBA" id="ARBA00022692"/>
    </source>
</evidence>
<dbReference type="Gene3D" id="1.20.1440.130">
    <property type="entry name" value="VKOR domain"/>
    <property type="match status" value="1"/>
</dbReference>